<dbReference type="PANTHER" id="PTHR43298:SF2">
    <property type="entry name" value="FMN_FAD EXPORTER YEEO-RELATED"/>
    <property type="match status" value="1"/>
</dbReference>
<proteinExistence type="predicted"/>
<keyword evidence="2" id="KW-0812">Transmembrane</keyword>
<feature type="transmembrane region" description="Helical" evidence="2">
    <location>
        <begin position="16"/>
        <end position="35"/>
    </location>
</feature>
<feature type="transmembrane region" description="Helical" evidence="2">
    <location>
        <begin position="248"/>
        <end position="269"/>
    </location>
</feature>
<name>A0ABY6J177_9BACT</name>
<accession>A0ABY6J177</accession>
<dbReference type="InterPro" id="IPR050222">
    <property type="entry name" value="MATE_MdtK"/>
</dbReference>
<feature type="transmembrane region" description="Helical" evidence="2">
    <location>
        <begin position="321"/>
        <end position="347"/>
    </location>
</feature>
<keyword evidence="2" id="KW-1133">Transmembrane helix</keyword>
<feature type="transmembrane region" description="Helical" evidence="2">
    <location>
        <begin position="275"/>
        <end position="300"/>
    </location>
</feature>
<feature type="transmembrane region" description="Helical" evidence="2">
    <location>
        <begin position="194"/>
        <end position="216"/>
    </location>
</feature>
<feature type="transmembrane region" description="Helical" evidence="2">
    <location>
        <begin position="133"/>
        <end position="150"/>
    </location>
</feature>
<dbReference type="CDD" id="cd13131">
    <property type="entry name" value="MATE_NorM_like"/>
    <property type="match status" value="1"/>
</dbReference>
<keyword evidence="1" id="KW-0813">Transport</keyword>
<protein>
    <submittedName>
        <fullName evidence="3">MATE family efflux transporter</fullName>
    </submittedName>
</protein>
<dbReference type="InterPro" id="IPR002528">
    <property type="entry name" value="MATE_fam"/>
</dbReference>
<keyword evidence="4" id="KW-1185">Reference proteome</keyword>
<feature type="transmembrane region" description="Helical" evidence="2">
    <location>
        <begin position="55"/>
        <end position="76"/>
    </location>
</feature>
<dbReference type="RefSeq" id="WP_264280399.1">
    <property type="nucleotide sequence ID" value="NZ_CP107006.1"/>
</dbReference>
<keyword evidence="2" id="KW-0472">Membrane</keyword>
<feature type="transmembrane region" description="Helical" evidence="2">
    <location>
        <begin position="171"/>
        <end position="188"/>
    </location>
</feature>
<feature type="transmembrane region" description="Helical" evidence="2">
    <location>
        <begin position="96"/>
        <end position="121"/>
    </location>
</feature>
<evidence type="ECO:0000256" key="2">
    <source>
        <dbReference type="SAM" id="Phobius"/>
    </source>
</evidence>
<reference evidence="3" key="1">
    <citation type="submission" date="2022-10" db="EMBL/GenBank/DDBJ databases">
        <title>Chitinophaga sp. nov., isolated from soil.</title>
        <authorList>
            <person name="Jeon C.O."/>
        </authorList>
    </citation>
    <scope>NUCLEOTIDE SEQUENCE</scope>
    <source>
        <strain evidence="3">R8</strain>
    </source>
</reference>
<evidence type="ECO:0000256" key="1">
    <source>
        <dbReference type="ARBA" id="ARBA00022448"/>
    </source>
</evidence>
<dbReference type="EMBL" id="CP107006">
    <property type="protein sequence ID" value="UYQ92069.1"/>
    <property type="molecule type" value="Genomic_DNA"/>
</dbReference>
<evidence type="ECO:0000313" key="4">
    <source>
        <dbReference type="Proteomes" id="UP001162741"/>
    </source>
</evidence>
<dbReference type="NCBIfam" id="TIGR00797">
    <property type="entry name" value="matE"/>
    <property type="match status" value="1"/>
</dbReference>
<dbReference type="PANTHER" id="PTHR43298">
    <property type="entry name" value="MULTIDRUG RESISTANCE PROTEIN NORM-RELATED"/>
    <property type="match status" value="1"/>
</dbReference>
<evidence type="ECO:0000313" key="3">
    <source>
        <dbReference type="EMBL" id="UYQ92069.1"/>
    </source>
</evidence>
<gene>
    <name evidence="3" type="ORF">MKQ68_18440</name>
</gene>
<dbReference type="Pfam" id="PF01554">
    <property type="entry name" value="MatE"/>
    <property type="match status" value="2"/>
</dbReference>
<dbReference type="Proteomes" id="UP001162741">
    <property type="component" value="Chromosome"/>
</dbReference>
<feature type="transmembrane region" description="Helical" evidence="2">
    <location>
        <begin position="353"/>
        <end position="372"/>
    </location>
</feature>
<sequence>MRRIYYKYREHYKDNFFLAYPVVISQLGHTLVGLSDSLIIGHTGKVPLAAVSLGNSMFTTFLVCGIGMSYGLTPLIAQANGRGDRDSCGHLLGHSLLVNILTGILLCGVILLGAHFIGYMGQEAGVAAQAKPFLVFLAVSMIPLMVYLTFKQFAEGLGFTKQAMNISIAGNLLNIFIGVTLVFGWFGFPKMGVLGVGIATLTDRILMGITMAWYVLKAKHFKPYLTTFRSGGYDWASIRKITRIGTPIALQGVFEVSAFGGAAILVGWIGAAELAAHQIAISLASMTYMMASGVSSAAGIRSGNNLGRKDFTGLRHSAIASYHMVLVLMSVTALFFLIFCQVLPSFYISDPGVIAIAAQLIVIGILPAVRWYTGSRIGCVTRTGRCAVAYDHYLPGILGTWFAGSMAARLYLRLWCTGRLVGTFHRIDGRIDIAVLPFSLQNKKTGSNRLILPHAYLLRKGINTYTAILYDGRAYIQVLHTSAAHGERRACFAGRWFRQ</sequence>
<organism evidence="3 4">
    <name type="scientific">Chitinophaga horti</name>
    <dbReference type="NCBI Taxonomy" id="2920382"/>
    <lineage>
        <taxon>Bacteria</taxon>
        <taxon>Pseudomonadati</taxon>
        <taxon>Bacteroidota</taxon>
        <taxon>Chitinophagia</taxon>
        <taxon>Chitinophagales</taxon>
        <taxon>Chitinophagaceae</taxon>
        <taxon>Chitinophaga</taxon>
    </lineage>
</organism>